<reference evidence="1 2" key="1">
    <citation type="submission" date="2016-03" db="EMBL/GenBank/DDBJ databases">
        <title>EvidentialGene: Evidence-directed Construction of Genes on Genomes.</title>
        <authorList>
            <person name="Gilbert D.G."/>
            <person name="Choi J.-H."/>
            <person name="Mockaitis K."/>
            <person name="Colbourne J."/>
            <person name="Pfrender M."/>
        </authorList>
    </citation>
    <scope>NUCLEOTIDE SEQUENCE [LARGE SCALE GENOMIC DNA]</scope>
    <source>
        <strain evidence="1 2">Xinb3</strain>
        <tissue evidence="1">Complete organism</tissue>
    </source>
</reference>
<accession>A0A162QC52</accession>
<comment type="caution">
    <text evidence="1">The sequence shown here is derived from an EMBL/GenBank/DDBJ whole genome shotgun (WGS) entry which is preliminary data.</text>
</comment>
<keyword evidence="2" id="KW-1185">Reference proteome</keyword>
<evidence type="ECO:0000313" key="1">
    <source>
        <dbReference type="EMBL" id="KZS19556.1"/>
    </source>
</evidence>
<gene>
    <name evidence="1" type="ORF">APZ42_013974</name>
</gene>
<dbReference type="Proteomes" id="UP000076858">
    <property type="component" value="Unassembled WGS sequence"/>
</dbReference>
<sequence>MDQLSVMTCQQTSTVQQPMLEDSIALLPLTKSLMENQSLESSQSTHECCNAAALHRKVDTAMEENILMRQSITDMTFTMHQWVRVNQQQNERVRLIVEKLKASEQERKVLFQHLEAIKIQTKIRESEWDAERDRLATFQGNHRDKTSKQVILKLQEENWKLRKAHSSALVCRQSISR</sequence>
<evidence type="ECO:0000313" key="2">
    <source>
        <dbReference type="Proteomes" id="UP000076858"/>
    </source>
</evidence>
<name>A0A162QC52_9CRUS</name>
<dbReference type="EMBL" id="LRGB01000359">
    <property type="protein sequence ID" value="KZS19556.1"/>
    <property type="molecule type" value="Genomic_DNA"/>
</dbReference>
<protein>
    <submittedName>
        <fullName evidence="1">Uncharacterized protein</fullName>
    </submittedName>
</protein>
<proteinExistence type="predicted"/>
<dbReference type="OrthoDB" id="6354548at2759"/>
<organism evidence="1 2">
    <name type="scientific">Daphnia magna</name>
    <dbReference type="NCBI Taxonomy" id="35525"/>
    <lineage>
        <taxon>Eukaryota</taxon>
        <taxon>Metazoa</taxon>
        <taxon>Ecdysozoa</taxon>
        <taxon>Arthropoda</taxon>
        <taxon>Crustacea</taxon>
        <taxon>Branchiopoda</taxon>
        <taxon>Diplostraca</taxon>
        <taxon>Cladocera</taxon>
        <taxon>Anomopoda</taxon>
        <taxon>Daphniidae</taxon>
        <taxon>Daphnia</taxon>
    </lineage>
</organism>
<dbReference type="AlphaFoldDB" id="A0A162QC52"/>